<evidence type="ECO:0000313" key="3">
    <source>
        <dbReference type="Proteomes" id="UP000231194"/>
    </source>
</evidence>
<organism evidence="2 3">
    <name type="scientific">Bradyrhizobium forestalis</name>
    <dbReference type="NCBI Taxonomy" id="1419263"/>
    <lineage>
        <taxon>Bacteria</taxon>
        <taxon>Pseudomonadati</taxon>
        <taxon>Pseudomonadota</taxon>
        <taxon>Alphaproteobacteria</taxon>
        <taxon>Hyphomicrobiales</taxon>
        <taxon>Nitrobacteraceae</taxon>
        <taxon>Bradyrhizobium</taxon>
    </lineage>
</organism>
<accession>A0A2M8QXT4</accession>
<proteinExistence type="predicted"/>
<protein>
    <submittedName>
        <fullName evidence="2">Uncharacterized protein</fullName>
    </submittedName>
</protein>
<feature type="compositionally biased region" description="Pro residues" evidence="1">
    <location>
        <begin position="35"/>
        <end position="47"/>
    </location>
</feature>
<evidence type="ECO:0000256" key="1">
    <source>
        <dbReference type="SAM" id="MobiDB-lite"/>
    </source>
</evidence>
<dbReference type="AlphaFoldDB" id="A0A2M8QXT4"/>
<comment type="caution">
    <text evidence="2">The sequence shown here is derived from an EMBL/GenBank/DDBJ whole genome shotgun (WGS) entry which is preliminary data.</text>
</comment>
<name>A0A2M8QXT4_9BRAD</name>
<feature type="region of interest" description="Disordered" evidence="1">
    <location>
        <begin position="1"/>
        <end position="73"/>
    </location>
</feature>
<keyword evidence="3" id="KW-1185">Reference proteome</keyword>
<gene>
    <name evidence="2" type="ORF">CVM73_36540</name>
</gene>
<dbReference type="Proteomes" id="UP000231194">
    <property type="component" value="Unassembled WGS sequence"/>
</dbReference>
<dbReference type="EMBL" id="PGVG01000062">
    <property type="protein sequence ID" value="PJG50395.1"/>
    <property type="molecule type" value="Genomic_DNA"/>
</dbReference>
<sequence length="73" mass="7844">MKRRRKGSALPPPLAGEGWAEGVSAMRQSPRGESPHPPRFARRPPPQAGEVKSRCRASSASNSLSRRALPNSA</sequence>
<evidence type="ECO:0000313" key="2">
    <source>
        <dbReference type="EMBL" id="PJG50395.1"/>
    </source>
</evidence>
<reference evidence="2 3" key="1">
    <citation type="submission" date="2017-11" db="EMBL/GenBank/DDBJ databases">
        <title>Bradyrhizobium forestalis sp. nov., an efficient nitrogen-fixing bacterium isolated from nodules of forest legume species in the Amazon.</title>
        <authorList>
            <person name="Costa E.M."/>
            <person name="Guimaraes A."/>
            <person name="Carvalho T.S."/>
            <person name="Rodrigues T.L."/>
            <person name="Ribeiro P.R.A."/>
            <person name="Lebbe L."/>
            <person name="Willems A."/>
            <person name="Moreira F.M.S."/>
        </authorList>
    </citation>
    <scope>NUCLEOTIDE SEQUENCE [LARGE SCALE GENOMIC DNA]</scope>
    <source>
        <strain evidence="2 3">INPA54B</strain>
    </source>
</reference>
<feature type="compositionally biased region" description="Low complexity" evidence="1">
    <location>
        <begin position="56"/>
        <end position="73"/>
    </location>
</feature>